<proteinExistence type="predicted"/>
<dbReference type="EMBL" id="SJJZ01000002">
    <property type="protein sequence ID" value="TCC07987.1"/>
    <property type="molecule type" value="Genomic_DNA"/>
</dbReference>
<dbReference type="AlphaFoldDB" id="A0A4R0HAN6"/>
<dbReference type="SUPFAM" id="SSF53850">
    <property type="entry name" value="Periplasmic binding protein-like II"/>
    <property type="match status" value="1"/>
</dbReference>
<keyword evidence="1" id="KW-0732">Signal</keyword>
<dbReference type="Proteomes" id="UP000292346">
    <property type="component" value="Unassembled WGS sequence"/>
</dbReference>
<dbReference type="OrthoDB" id="7937990at2"/>
<organism evidence="2 3">
    <name type="scientific">Kribbella soli</name>
    <dbReference type="NCBI Taxonomy" id="1124743"/>
    <lineage>
        <taxon>Bacteria</taxon>
        <taxon>Bacillati</taxon>
        <taxon>Actinomycetota</taxon>
        <taxon>Actinomycetes</taxon>
        <taxon>Propionibacteriales</taxon>
        <taxon>Kribbellaceae</taxon>
        <taxon>Kribbella</taxon>
    </lineage>
</organism>
<evidence type="ECO:0000256" key="1">
    <source>
        <dbReference type="SAM" id="SignalP"/>
    </source>
</evidence>
<dbReference type="PANTHER" id="PTHR43649">
    <property type="entry name" value="ARABINOSE-BINDING PROTEIN-RELATED"/>
    <property type="match status" value="1"/>
</dbReference>
<feature type="chain" id="PRO_5038391750" evidence="1">
    <location>
        <begin position="28"/>
        <end position="441"/>
    </location>
</feature>
<evidence type="ECO:0000313" key="2">
    <source>
        <dbReference type="EMBL" id="TCC07987.1"/>
    </source>
</evidence>
<reference evidence="2 3" key="1">
    <citation type="submission" date="2019-02" db="EMBL/GenBank/DDBJ databases">
        <title>Kribbella capetownensis sp. nov. and Kribbella speibonae sp. nov., isolated from soil.</title>
        <authorList>
            <person name="Curtis S.M."/>
            <person name="Norton I."/>
            <person name="Everest G.J."/>
            <person name="Meyers P.R."/>
        </authorList>
    </citation>
    <scope>NUCLEOTIDE SEQUENCE [LARGE SCALE GENOMIC DNA]</scope>
    <source>
        <strain evidence="2 3">KCTC 29219</strain>
    </source>
</reference>
<dbReference type="InterPro" id="IPR006059">
    <property type="entry name" value="SBP"/>
</dbReference>
<dbReference type="InterPro" id="IPR050490">
    <property type="entry name" value="Bact_solute-bd_prot1"/>
</dbReference>
<accession>A0A4R0HAN6</accession>
<sequence>MVLPSRGTLMRSRLTVTLAALLTVALAGCTQGGKSASGGPSGSAGGTVELTMLTFETPNLPAALWDSAIARVEQKVPGVKIKKLVTPNVDRTTYAKQLASSGQLPDIMIAVNPQGFAEGGQLAEFSQDDLKDFADPASGAIKGKIYQLPTNAQPQSLLYYNKDDFAKAKIAAPPKTWTEFLADCAKLKAVGITPIAVGGGGQDTFASMYTWVGTVGTDVYLTDPDFSKEITSGSKTFDDPSFVKATDKVAQLAKLGYLDKQGTSRSYADHEKAFRAGSAAMYPMGSWFATSADNDKPKFGVGVFAWPSDDGKAVVPNLTGGGLSVSAKAENVDLAKKFALEWTRDKETSDAFTKADGTFNTIKGYQPPADMGPLFKETLAIYNQAVKDATVTPALSIEQGDNGLPADMTVPVQQIAVELLNGKSDAKAAVTKLNKEYASLK</sequence>
<dbReference type="PROSITE" id="PS51257">
    <property type="entry name" value="PROKAR_LIPOPROTEIN"/>
    <property type="match status" value="1"/>
</dbReference>
<gene>
    <name evidence="2" type="ORF">E0H45_18855</name>
</gene>
<evidence type="ECO:0000313" key="3">
    <source>
        <dbReference type="Proteomes" id="UP000292346"/>
    </source>
</evidence>
<comment type="caution">
    <text evidence="2">The sequence shown here is derived from an EMBL/GenBank/DDBJ whole genome shotgun (WGS) entry which is preliminary data.</text>
</comment>
<keyword evidence="3" id="KW-1185">Reference proteome</keyword>
<dbReference type="Pfam" id="PF13416">
    <property type="entry name" value="SBP_bac_8"/>
    <property type="match status" value="1"/>
</dbReference>
<feature type="signal peptide" evidence="1">
    <location>
        <begin position="1"/>
        <end position="27"/>
    </location>
</feature>
<protein>
    <submittedName>
        <fullName evidence="2">Extracellular solute-binding protein</fullName>
    </submittedName>
</protein>
<dbReference type="Gene3D" id="3.40.190.10">
    <property type="entry name" value="Periplasmic binding protein-like II"/>
    <property type="match status" value="2"/>
</dbReference>
<name>A0A4R0HAN6_9ACTN</name>